<dbReference type="Proteomes" id="UP000197050">
    <property type="component" value="Chromosome"/>
</dbReference>
<sequence length="118" mass="12943">MSEIEDIILAVADPEISARFYANLLGCRPVMAGPDRALFKLTSGRALGLLRRAGDRREVCEVDFPLEGAEAVDQAHIDWWDRGARILTPPTNATPVRSFVAGDPDGHRLRVYAVAAWA</sequence>
<dbReference type="EMBL" id="JAMYEC010000003">
    <property type="protein sequence ID" value="MDX2334677.1"/>
    <property type="molecule type" value="Genomic_DNA"/>
</dbReference>
<dbReference type="InterPro" id="IPR029068">
    <property type="entry name" value="Glyas_Bleomycin-R_OHBP_Dase"/>
</dbReference>
<name>A0A1Z3UC03_BREVE</name>
<dbReference type="Proteomes" id="UP001272940">
    <property type="component" value="Unassembled WGS sequence"/>
</dbReference>
<evidence type="ECO:0000313" key="3">
    <source>
        <dbReference type="EMBL" id="MDX2334677.1"/>
    </source>
</evidence>
<reference evidence="4" key="1">
    <citation type="submission" date="2017-06" db="EMBL/GenBank/DDBJ databases">
        <title>FDA dAtabase for Regulatory Grade micrObial Sequences (FDA-ARGOS): Supporting development and validation of Infectious Disease Dx tests.</title>
        <authorList>
            <person name="Minogue T."/>
            <person name="Wolcott M."/>
            <person name="Wasieloski L."/>
            <person name="Aguilar W."/>
            <person name="Moore D."/>
            <person name="Tallon L."/>
            <person name="Sadzewicz L."/>
            <person name="Sengamalay N."/>
            <person name="Ott S."/>
            <person name="Godinez A."/>
            <person name="Nagaraj S."/>
            <person name="Nadendla S."/>
            <person name="Geyer C."/>
            <person name="Sichtig H."/>
        </authorList>
    </citation>
    <scope>NUCLEOTIDE SEQUENCE [LARGE SCALE GENOMIC DNA]</scope>
    <source>
        <strain evidence="4">FDAARGOS_289</strain>
    </source>
</reference>
<dbReference type="PROSITE" id="PS51819">
    <property type="entry name" value="VOC"/>
    <property type="match status" value="1"/>
</dbReference>
<evidence type="ECO:0000313" key="4">
    <source>
        <dbReference type="Proteomes" id="UP000197050"/>
    </source>
</evidence>
<dbReference type="InterPro" id="IPR037523">
    <property type="entry name" value="VOC_core"/>
</dbReference>
<evidence type="ECO:0000313" key="5">
    <source>
        <dbReference type="Proteomes" id="UP001272940"/>
    </source>
</evidence>
<dbReference type="Pfam" id="PF18029">
    <property type="entry name" value="Glyoxalase_6"/>
    <property type="match status" value="1"/>
</dbReference>
<reference evidence="3 5" key="4">
    <citation type="journal article" date="2023" name="FEMS Microbes">
        <title>Whole genomes of deep-sea sponge-associated bacteria exhibit high novel natural product potential.</title>
        <authorList>
            <person name="Hesketh-Best P.J."/>
            <person name="January G.G."/>
            <person name="Koch M.J."/>
            <person name="Warburton P.J."/>
            <person name="Howell K.L."/>
            <person name="Upton M."/>
        </authorList>
    </citation>
    <scope>NUCLEOTIDE SEQUENCE [LARGE SCALE GENOMIC DNA]</scope>
    <source>
        <strain evidence="3 5">PC206-O</strain>
    </source>
</reference>
<dbReference type="EMBL" id="CP022048">
    <property type="protein sequence ID" value="ASE40504.1"/>
    <property type="molecule type" value="Genomic_DNA"/>
</dbReference>
<dbReference type="GeneID" id="34015644"/>
<dbReference type="AlphaFoldDB" id="A0A1Z3UC03"/>
<dbReference type="RefSeq" id="WP_066623129.1">
    <property type="nucleotide sequence ID" value="NZ_CP022048.2"/>
</dbReference>
<evidence type="ECO:0000259" key="1">
    <source>
        <dbReference type="PROSITE" id="PS51819"/>
    </source>
</evidence>
<gene>
    <name evidence="2" type="ORF">CEP68_13955</name>
    <name evidence="3" type="ORF">NJD11_06955</name>
</gene>
<reference evidence="2" key="2">
    <citation type="submission" date="2017-12" db="EMBL/GenBank/DDBJ databases">
        <title>FDA dAtabase for Regulatory Grade micrObial Sequences (FDA-ARGOS): Supporting development and validation of Infectious Disease Dx tests.</title>
        <authorList>
            <person name="Campos J."/>
            <person name="Goldberg B."/>
            <person name="Tallon L."/>
            <person name="Sadzewicz L."/>
            <person name="Sengamalay N."/>
            <person name="Ott S."/>
            <person name="Godinez A."/>
            <person name="Nagaraj S."/>
            <person name="Vavikolanu K."/>
            <person name="Vyas G."/>
            <person name="Nadendla S."/>
            <person name="Aluvathingal J."/>
            <person name="Geyer C."/>
            <person name="Nandy P."/>
            <person name="Hobson J."/>
            <person name="Sichtig H."/>
        </authorList>
    </citation>
    <scope>NUCLEOTIDE SEQUENCE</scope>
    <source>
        <strain evidence="2">FDAARGOS_289</strain>
    </source>
</reference>
<proteinExistence type="predicted"/>
<feature type="domain" description="VOC" evidence="1">
    <location>
        <begin position="3"/>
        <end position="114"/>
    </location>
</feature>
<dbReference type="InterPro" id="IPR041581">
    <property type="entry name" value="Glyoxalase_6"/>
</dbReference>
<dbReference type="Gene3D" id="3.30.720.110">
    <property type="match status" value="1"/>
</dbReference>
<evidence type="ECO:0000313" key="2">
    <source>
        <dbReference type="EMBL" id="ASE40504.1"/>
    </source>
</evidence>
<dbReference type="Gene3D" id="3.30.720.120">
    <property type="match status" value="1"/>
</dbReference>
<dbReference type="SUPFAM" id="SSF54593">
    <property type="entry name" value="Glyoxalase/Bleomycin resistance protein/Dihydroxybiphenyl dioxygenase"/>
    <property type="match status" value="1"/>
</dbReference>
<accession>A0A1Z3UC03</accession>
<organism evidence="2 4">
    <name type="scientific">Brevundimonas vesicularis</name>
    <name type="common">Pseudomonas vesicularis</name>
    <dbReference type="NCBI Taxonomy" id="41276"/>
    <lineage>
        <taxon>Bacteria</taxon>
        <taxon>Pseudomonadati</taxon>
        <taxon>Pseudomonadota</taxon>
        <taxon>Alphaproteobacteria</taxon>
        <taxon>Caulobacterales</taxon>
        <taxon>Caulobacteraceae</taxon>
        <taxon>Brevundimonas</taxon>
    </lineage>
</organism>
<protein>
    <submittedName>
        <fullName evidence="2">Glyoxalase</fullName>
    </submittedName>
</protein>
<reference evidence="3" key="3">
    <citation type="submission" date="2022-06" db="EMBL/GenBank/DDBJ databases">
        <authorList>
            <person name="Hesketh-Best P.J."/>
            <person name="Koch M.J."/>
        </authorList>
    </citation>
    <scope>NUCLEOTIDE SEQUENCE</scope>
    <source>
        <strain evidence="3">PC206-O</strain>
    </source>
</reference>
<keyword evidence="5" id="KW-1185">Reference proteome</keyword>
<dbReference type="KEGG" id="bvc:CEP68_13955"/>